<comment type="caution">
    <text evidence="2">The sequence shown here is derived from an EMBL/GenBank/DDBJ whole genome shotgun (WGS) entry which is preliminary data.</text>
</comment>
<reference evidence="2" key="1">
    <citation type="submission" date="2016-10" db="EMBL/GenBank/DDBJ databases">
        <authorList>
            <person name="Varghese N."/>
            <person name="Submissions S."/>
        </authorList>
    </citation>
    <scope>NUCLEOTIDE SEQUENCE [LARGE SCALE GENOMIC DNA]</scope>
    <source>
        <strain evidence="2">YR281</strain>
    </source>
</reference>
<gene>
    <name evidence="2" type="ORF">SAMN04487926_10376</name>
</gene>
<dbReference type="EMBL" id="FNDI01000003">
    <property type="protein sequence ID" value="SDH25136.1"/>
    <property type="molecule type" value="Genomic_DNA"/>
</dbReference>
<feature type="domain" description="VOC" evidence="1">
    <location>
        <begin position="22"/>
        <end position="135"/>
    </location>
</feature>
<accession>A0A7Z7B4G6</accession>
<dbReference type="Gene3D" id="3.10.180.10">
    <property type="entry name" value="2,3-Dihydroxybiphenyl 1,2-Dioxygenase, domain 1"/>
    <property type="match status" value="2"/>
</dbReference>
<dbReference type="AlphaFoldDB" id="A0A7Z7B4G6"/>
<dbReference type="GO" id="GO:0051213">
    <property type="term" value="F:dioxygenase activity"/>
    <property type="evidence" value="ECO:0007669"/>
    <property type="project" value="UniProtKB-KW"/>
</dbReference>
<dbReference type="InterPro" id="IPR004360">
    <property type="entry name" value="Glyas_Fos-R_dOase_dom"/>
</dbReference>
<protein>
    <submittedName>
        <fullName evidence="2">2,3-dihydroxy-p-cumate/2,3-dihydroxybenzoate 3,4-dioxygenase</fullName>
    </submittedName>
</protein>
<keyword evidence="3" id="KW-1185">Reference proteome</keyword>
<feature type="domain" description="VOC" evidence="1">
    <location>
        <begin position="153"/>
        <end position="265"/>
    </location>
</feature>
<proteinExistence type="predicted"/>
<dbReference type="Proteomes" id="UP000198900">
    <property type="component" value="Unassembled WGS sequence"/>
</dbReference>
<dbReference type="InterPro" id="IPR029068">
    <property type="entry name" value="Glyas_Bleomycin-R_OHBP_Dase"/>
</dbReference>
<name>A0A7Z7B4G6_9BURK</name>
<sequence>MGSTQLLPIKKSWRQTVINLHDIRYVRLATSDLQSTVKYAQEILGLQEVRREGPFVYFRSDNRDHSVCYYEGNPAEHVVAFEVTTAEELDGAAAQLEAMRTPVKRGSRDESEMRRVEDFITFVDPTGNKIDLVLRPHESSRRYHGSRDAGIESFSHVGLRTTNAARDEEFWTTVCNARVSDRIGDAPLLRIDEVHHKIALFPSDHAGVQHVNFQVNSIDDLMRSYYFLLERGVPIRFGPGRHPTSGAAFLYFAGPDGMIYEYSTGVRLITADQERDYKPRQFPFGPTGFCMWGAKPNIEEFSV</sequence>
<dbReference type="PROSITE" id="PS51819">
    <property type="entry name" value="VOC"/>
    <property type="match status" value="2"/>
</dbReference>
<dbReference type="CDD" id="cd08361">
    <property type="entry name" value="PpCmtC_N"/>
    <property type="match status" value="1"/>
</dbReference>
<evidence type="ECO:0000313" key="3">
    <source>
        <dbReference type="Proteomes" id="UP000198900"/>
    </source>
</evidence>
<dbReference type="Pfam" id="PF00903">
    <property type="entry name" value="Glyoxalase"/>
    <property type="match status" value="2"/>
</dbReference>
<organism evidence="2 3">
    <name type="scientific">Paraburkholderia steynii</name>
    <dbReference type="NCBI Taxonomy" id="1245441"/>
    <lineage>
        <taxon>Bacteria</taxon>
        <taxon>Pseudomonadati</taxon>
        <taxon>Pseudomonadota</taxon>
        <taxon>Betaproteobacteria</taxon>
        <taxon>Burkholderiales</taxon>
        <taxon>Burkholderiaceae</taxon>
        <taxon>Paraburkholderia</taxon>
    </lineage>
</organism>
<dbReference type="SUPFAM" id="SSF54593">
    <property type="entry name" value="Glyoxalase/Bleomycin resistance protein/Dihydroxybiphenyl dioxygenase"/>
    <property type="match status" value="1"/>
</dbReference>
<evidence type="ECO:0000259" key="1">
    <source>
        <dbReference type="PROSITE" id="PS51819"/>
    </source>
</evidence>
<evidence type="ECO:0000313" key="2">
    <source>
        <dbReference type="EMBL" id="SDH25136.1"/>
    </source>
</evidence>
<dbReference type="InterPro" id="IPR037523">
    <property type="entry name" value="VOC_core"/>
</dbReference>